<evidence type="ECO:0008006" key="5">
    <source>
        <dbReference type="Google" id="ProtNLM"/>
    </source>
</evidence>
<accession>A0A0M0BSP7</accession>
<dbReference type="AlphaFoldDB" id="A0A0M0BSP7"/>
<feature type="non-terminal residue" evidence="3">
    <location>
        <position position="302"/>
    </location>
</feature>
<keyword evidence="2" id="KW-1133">Transmembrane helix</keyword>
<evidence type="ECO:0000256" key="1">
    <source>
        <dbReference type="SAM" id="Coils"/>
    </source>
</evidence>
<dbReference type="EMBL" id="LFWV01000031">
    <property type="protein sequence ID" value="KON31628.1"/>
    <property type="molecule type" value="Genomic_DNA"/>
</dbReference>
<feature type="transmembrane region" description="Helical" evidence="2">
    <location>
        <begin position="7"/>
        <end position="30"/>
    </location>
</feature>
<evidence type="ECO:0000313" key="4">
    <source>
        <dbReference type="Proteomes" id="UP000054016"/>
    </source>
</evidence>
<feature type="coiled-coil region" evidence="1">
    <location>
        <begin position="125"/>
        <end position="242"/>
    </location>
</feature>
<sequence length="302" mass="33613">MQGKTIWILGFLTFLAALNAINAIFMSFSLGMEGTFQPYLIDSLTGGIPVYVYLFASVLATFLFLGATSIKTVTELSNKALLNEINSKVNTIESGQKLQQKVLESLQARVFLVDESVNGMRKEVAKAFTKQAEELKQVQANLAKNQSNLAKKFDNDLSAVKGEMTRQINGQSEEIKRTNRNLTNLFNKNLAEVKDELAGQLARLAGTMESHERRNRKSEKIILKQKEEIAEIKTKMELLEEESVAPKPLLTSQCKVEDVRGIGENTGNELREIGITDVGELVLTDPKLIADKIDMSEKTVEK</sequence>
<protein>
    <recommendedName>
        <fullName evidence="5">DUF4332 domain-containing protein</fullName>
    </recommendedName>
</protein>
<keyword evidence="2" id="KW-0472">Membrane</keyword>
<reference evidence="4" key="1">
    <citation type="submission" date="2015-06" db="EMBL/GenBank/DDBJ databases">
        <title>New insights into the roles of widespread benthic archaea in carbon and nitrogen cycling.</title>
        <authorList>
            <person name="Lazar C.S."/>
            <person name="Baker B.J."/>
            <person name="Seitz K.W."/>
            <person name="Hyde A.S."/>
            <person name="Dick G.J."/>
            <person name="Hinrichs K.-U."/>
            <person name="Teske A.P."/>
        </authorList>
    </citation>
    <scope>NUCLEOTIDE SEQUENCE [LARGE SCALE GENOMIC DNA]</scope>
</reference>
<evidence type="ECO:0000313" key="3">
    <source>
        <dbReference type="EMBL" id="KON31628.1"/>
    </source>
</evidence>
<keyword evidence="1" id="KW-0175">Coiled coil</keyword>
<comment type="caution">
    <text evidence="3">The sequence shown here is derived from an EMBL/GenBank/DDBJ whole genome shotgun (WGS) entry which is preliminary data.</text>
</comment>
<organism evidence="3 4">
    <name type="scientific">miscellaneous Crenarchaeota group-1 archaeon SG8-32-3</name>
    <dbReference type="NCBI Taxonomy" id="1685125"/>
    <lineage>
        <taxon>Archaea</taxon>
        <taxon>Candidatus Bathyarchaeota</taxon>
        <taxon>MCG-1</taxon>
    </lineage>
</organism>
<dbReference type="Proteomes" id="UP000054016">
    <property type="component" value="Unassembled WGS sequence"/>
</dbReference>
<dbReference type="Gene3D" id="1.10.150.20">
    <property type="entry name" value="5' to 3' exonuclease, C-terminal subdomain"/>
    <property type="match status" value="1"/>
</dbReference>
<proteinExistence type="predicted"/>
<gene>
    <name evidence="3" type="ORF">AC478_02625</name>
</gene>
<evidence type="ECO:0000256" key="2">
    <source>
        <dbReference type="SAM" id="Phobius"/>
    </source>
</evidence>
<feature type="transmembrane region" description="Helical" evidence="2">
    <location>
        <begin position="50"/>
        <end position="70"/>
    </location>
</feature>
<keyword evidence="2" id="KW-0812">Transmembrane</keyword>
<name>A0A0M0BSP7_9ARCH</name>